<comment type="subcellular location">
    <subcellularLocation>
        <location evidence="1">Membrane</location>
        <topology evidence="1">Single-pass membrane protein</topology>
    </subcellularLocation>
</comment>
<sequence length="669" mass="74087">MLQLYLLLLLLPAVSSYKILIYNSKFAHSHSKYMGAIADTLMEAGHDVTSLMPTIDPSVPDYTKTKVIRYERNDDVTKHLSNFHEINFFTIPVDEYTLPWTMGPPTAGLVSAMCNKMLNEPGLIEMLKAEKFDVMLTEGDSCGTGISHLIQVPAFVQCSSNVMVGTIAKAIGIPLPRSYVPSFSTVHINPHSMWSRAKNWINHLVMDKYHSMPTDEIELLFKEKYGADFPSLKDIVAKSALVLTNQEPVIDIAYPTLKKVIDLGGIVASNTKPLDEHWLSILSLRSRSVIFSFGSIARSTVMPIDAKRGIIKAMSSFPDITFIWKYETPEDDFAVNEVSKVKNIVLTKWMPQNDLLNDKRVVAFVSHAGGGSVMEVARAAVPTICVPLFAEQPRNAAAVARTGMALVYDKHELWNGQKLTESLKTVIENEEVRKSASLVSLRLAKRPFSPKELLVKNIEFIAATGTIPSLHPDSIHMNFIEIHNLDLLAIIFIVMLTIFLLILRKAKSLLCSSCEKSCGKTPSAVNRKAIRKGAANLLIELGKEKKRKVKEEKDTTSPITSIKSPLSSILSTPTSISSSLPSSILFTPPSPPTNDEKKEEGEIDKSQLPQSPVDLSLFANPLLNQIFLANLAQAFSSITPPAVPEKESRKRKAKDEPNSPGKKKIWRAF</sequence>
<feature type="region of interest" description="Disordered" evidence="11">
    <location>
        <begin position="638"/>
        <end position="669"/>
    </location>
</feature>
<keyword evidence="15" id="KW-1185">Reference proteome</keyword>
<dbReference type="InterPro" id="IPR050271">
    <property type="entry name" value="UDP-glycosyltransferase"/>
</dbReference>
<dbReference type="InterPro" id="IPR002213">
    <property type="entry name" value="UDP_glucos_trans"/>
</dbReference>
<evidence type="ECO:0000256" key="12">
    <source>
        <dbReference type="SAM" id="Phobius"/>
    </source>
</evidence>
<accession>A0A2A6CYQ6</accession>
<evidence type="ECO:0000256" key="2">
    <source>
        <dbReference type="ARBA" id="ARBA00009995"/>
    </source>
</evidence>
<feature type="region of interest" description="Disordered" evidence="11">
    <location>
        <begin position="549"/>
        <end position="607"/>
    </location>
</feature>
<dbReference type="Pfam" id="PF00201">
    <property type="entry name" value="UDPGT"/>
    <property type="match status" value="1"/>
</dbReference>
<proteinExistence type="inferred from homology"/>
<dbReference type="GO" id="GO:0015020">
    <property type="term" value="F:glucuronosyltransferase activity"/>
    <property type="evidence" value="ECO:0007669"/>
    <property type="project" value="UniProtKB-EC"/>
</dbReference>
<dbReference type="PANTHER" id="PTHR48043">
    <property type="entry name" value="EG:EG0003.4 PROTEIN-RELATED"/>
    <property type="match status" value="1"/>
</dbReference>
<evidence type="ECO:0000256" key="10">
    <source>
        <dbReference type="ARBA" id="ARBA00047475"/>
    </source>
</evidence>
<evidence type="ECO:0000256" key="8">
    <source>
        <dbReference type="ARBA" id="ARBA00022989"/>
    </source>
</evidence>
<feature type="compositionally biased region" description="Low complexity" evidence="11">
    <location>
        <begin position="556"/>
        <end position="587"/>
    </location>
</feature>
<gene>
    <name evidence="14" type="primary">WBGene00108014</name>
</gene>
<evidence type="ECO:0000313" key="15">
    <source>
        <dbReference type="Proteomes" id="UP000005239"/>
    </source>
</evidence>
<dbReference type="Proteomes" id="UP000005239">
    <property type="component" value="Unassembled WGS sequence"/>
</dbReference>
<comment type="catalytic activity">
    <reaction evidence="10">
        <text>glucuronate acceptor + UDP-alpha-D-glucuronate = acceptor beta-D-glucuronoside + UDP + H(+)</text>
        <dbReference type="Rhea" id="RHEA:21032"/>
        <dbReference type="ChEBI" id="CHEBI:15378"/>
        <dbReference type="ChEBI" id="CHEBI:58052"/>
        <dbReference type="ChEBI" id="CHEBI:58223"/>
        <dbReference type="ChEBI" id="CHEBI:132367"/>
        <dbReference type="ChEBI" id="CHEBI:132368"/>
        <dbReference type="EC" id="2.4.1.17"/>
    </reaction>
</comment>
<dbReference type="EC" id="2.4.1.17" evidence="3"/>
<keyword evidence="6 12" id="KW-0812">Transmembrane</keyword>
<dbReference type="GO" id="GO:0008194">
    <property type="term" value="F:UDP-glycosyltransferase activity"/>
    <property type="evidence" value="ECO:0000318"/>
    <property type="project" value="GO_Central"/>
</dbReference>
<organism evidence="14 15">
    <name type="scientific">Pristionchus pacificus</name>
    <name type="common">Parasitic nematode worm</name>
    <dbReference type="NCBI Taxonomy" id="54126"/>
    <lineage>
        <taxon>Eukaryota</taxon>
        <taxon>Metazoa</taxon>
        <taxon>Ecdysozoa</taxon>
        <taxon>Nematoda</taxon>
        <taxon>Chromadorea</taxon>
        <taxon>Rhabditida</taxon>
        <taxon>Rhabditina</taxon>
        <taxon>Diplogasteromorpha</taxon>
        <taxon>Diplogasteroidea</taxon>
        <taxon>Neodiplogasteridae</taxon>
        <taxon>Pristionchus</taxon>
    </lineage>
</organism>
<accession>A0A8R1YEJ8</accession>
<evidence type="ECO:0000256" key="5">
    <source>
        <dbReference type="ARBA" id="ARBA00022679"/>
    </source>
</evidence>
<evidence type="ECO:0000313" key="14">
    <source>
        <dbReference type="EnsemblMetazoa" id="PPA18460.1"/>
    </source>
</evidence>
<dbReference type="EnsemblMetazoa" id="PPA18460.1">
    <property type="protein sequence ID" value="PPA18460.1"/>
    <property type="gene ID" value="WBGene00108014"/>
</dbReference>
<protein>
    <recommendedName>
        <fullName evidence="3">glucuronosyltransferase</fullName>
        <ecNumber evidence="3">2.4.1.17</ecNumber>
    </recommendedName>
</protein>
<dbReference type="GO" id="GO:0016020">
    <property type="term" value="C:membrane"/>
    <property type="evidence" value="ECO:0007669"/>
    <property type="project" value="UniProtKB-SubCell"/>
</dbReference>
<comment type="similarity">
    <text evidence="2">Belongs to the UDP-glycosyltransferase family.</text>
</comment>
<evidence type="ECO:0000256" key="9">
    <source>
        <dbReference type="ARBA" id="ARBA00023136"/>
    </source>
</evidence>
<feature type="compositionally biased region" description="Basic and acidic residues" evidence="11">
    <location>
        <begin position="594"/>
        <end position="605"/>
    </location>
</feature>
<dbReference type="SUPFAM" id="SSF53756">
    <property type="entry name" value="UDP-Glycosyltransferase/glycogen phosphorylase"/>
    <property type="match status" value="1"/>
</dbReference>
<feature type="transmembrane region" description="Helical" evidence="12">
    <location>
        <begin position="485"/>
        <end position="503"/>
    </location>
</feature>
<evidence type="ECO:0000256" key="7">
    <source>
        <dbReference type="ARBA" id="ARBA00022729"/>
    </source>
</evidence>
<dbReference type="Gene3D" id="3.40.50.2000">
    <property type="entry name" value="Glycogen Phosphorylase B"/>
    <property type="match status" value="1"/>
</dbReference>
<evidence type="ECO:0000256" key="1">
    <source>
        <dbReference type="ARBA" id="ARBA00004167"/>
    </source>
</evidence>
<feature type="compositionally biased region" description="Basic and acidic residues" evidence="11">
    <location>
        <begin position="644"/>
        <end position="657"/>
    </location>
</feature>
<evidence type="ECO:0000256" key="11">
    <source>
        <dbReference type="SAM" id="MobiDB-lite"/>
    </source>
</evidence>
<reference evidence="15" key="1">
    <citation type="journal article" date="2008" name="Nat. Genet.">
        <title>The Pristionchus pacificus genome provides a unique perspective on nematode lifestyle and parasitism.</title>
        <authorList>
            <person name="Dieterich C."/>
            <person name="Clifton S.W."/>
            <person name="Schuster L.N."/>
            <person name="Chinwalla A."/>
            <person name="Delehaunty K."/>
            <person name="Dinkelacker I."/>
            <person name="Fulton L."/>
            <person name="Fulton R."/>
            <person name="Godfrey J."/>
            <person name="Minx P."/>
            <person name="Mitreva M."/>
            <person name="Roeseler W."/>
            <person name="Tian H."/>
            <person name="Witte H."/>
            <person name="Yang S.P."/>
            <person name="Wilson R.K."/>
            <person name="Sommer R.J."/>
        </authorList>
    </citation>
    <scope>NUCLEOTIDE SEQUENCE [LARGE SCALE GENOMIC DNA]</scope>
    <source>
        <strain evidence="15">PS312</strain>
    </source>
</reference>
<dbReference type="FunFam" id="3.40.50.2000:FF:000038">
    <property type="entry name" value="UDP-GlucuronosylTransferase"/>
    <property type="match status" value="1"/>
</dbReference>
<keyword evidence="7 13" id="KW-0732">Signal</keyword>
<evidence type="ECO:0000256" key="6">
    <source>
        <dbReference type="ARBA" id="ARBA00022692"/>
    </source>
</evidence>
<dbReference type="AlphaFoldDB" id="A0A2A6CYQ6"/>
<keyword evidence="4" id="KW-0328">Glycosyltransferase</keyword>
<evidence type="ECO:0000256" key="4">
    <source>
        <dbReference type="ARBA" id="ARBA00022676"/>
    </source>
</evidence>
<name>A0A2A6CYQ6_PRIPA</name>
<dbReference type="OrthoDB" id="5835829at2759"/>
<dbReference type="PANTHER" id="PTHR48043:SF23">
    <property type="entry name" value="UDP-GLUCURONOSYLTRANSFERASE"/>
    <property type="match status" value="1"/>
</dbReference>
<reference evidence="14" key="2">
    <citation type="submission" date="2022-06" db="UniProtKB">
        <authorList>
            <consortium name="EnsemblMetazoa"/>
        </authorList>
    </citation>
    <scope>IDENTIFICATION</scope>
    <source>
        <strain evidence="14">PS312</strain>
    </source>
</reference>
<dbReference type="CDD" id="cd03784">
    <property type="entry name" value="GT1_Gtf-like"/>
    <property type="match status" value="1"/>
</dbReference>
<feature type="chain" id="PRO_5043837016" description="glucuronosyltransferase" evidence="13">
    <location>
        <begin position="17"/>
        <end position="669"/>
    </location>
</feature>
<keyword evidence="8 12" id="KW-1133">Transmembrane helix</keyword>
<feature type="signal peptide" evidence="13">
    <location>
        <begin position="1"/>
        <end position="16"/>
    </location>
</feature>
<keyword evidence="5" id="KW-0808">Transferase</keyword>
<evidence type="ECO:0000256" key="13">
    <source>
        <dbReference type="SAM" id="SignalP"/>
    </source>
</evidence>
<evidence type="ECO:0000256" key="3">
    <source>
        <dbReference type="ARBA" id="ARBA00012544"/>
    </source>
</evidence>
<keyword evidence="9 12" id="KW-0472">Membrane</keyword>